<name>A0A916DX20_9GLOM</name>
<gene>
    <name evidence="2" type="ORF">CHRIB12_LOCUS290</name>
</gene>
<evidence type="ECO:0000313" key="2">
    <source>
        <dbReference type="EMBL" id="CAB5293732.1"/>
    </source>
</evidence>
<organism evidence="2 3">
    <name type="scientific">Rhizophagus irregularis</name>
    <dbReference type="NCBI Taxonomy" id="588596"/>
    <lineage>
        <taxon>Eukaryota</taxon>
        <taxon>Fungi</taxon>
        <taxon>Fungi incertae sedis</taxon>
        <taxon>Mucoromycota</taxon>
        <taxon>Glomeromycotina</taxon>
        <taxon>Glomeromycetes</taxon>
        <taxon>Glomerales</taxon>
        <taxon>Glomeraceae</taxon>
        <taxon>Rhizophagus</taxon>
    </lineage>
</organism>
<evidence type="ECO:0000256" key="1">
    <source>
        <dbReference type="SAM" id="MobiDB-lite"/>
    </source>
</evidence>
<evidence type="ECO:0000313" key="3">
    <source>
        <dbReference type="Proteomes" id="UP000684084"/>
    </source>
</evidence>
<comment type="caution">
    <text evidence="2">The sequence shown here is derived from an EMBL/GenBank/DDBJ whole genome shotgun (WGS) entry which is preliminary data.</text>
</comment>
<reference evidence="2" key="1">
    <citation type="submission" date="2020-05" db="EMBL/GenBank/DDBJ databases">
        <authorList>
            <person name="Rincon C."/>
            <person name="Sanders R I."/>
            <person name="Robbins C."/>
            <person name="Chaturvedi A."/>
        </authorList>
    </citation>
    <scope>NUCLEOTIDE SEQUENCE</scope>
    <source>
        <strain evidence="2">CHB12</strain>
    </source>
</reference>
<dbReference type="Proteomes" id="UP000684084">
    <property type="component" value="Unassembled WGS sequence"/>
</dbReference>
<proteinExistence type="predicted"/>
<accession>A0A916DX20</accession>
<dbReference type="AlphaFoldDB" id="A0A916DX20"/>
<sequence length="112" mass="12575">MEEGSGKHPTNGTKIHLGGFPKNRKKEPRFVVFPGHEDCLPVDFKTFCLLILFFEFQVQDTNSSSQTIAFDLIEQQTQDDVSSSSVSSSSPVEVKTNIVFNPLQVYIIFDMS</sequence>
<protein>
    <submittedName>
        <fullName evidence="2">Uncharacterized protein</fullName>
    </submittedName>
</protein>
<feature type="region of interest" description="Disordered" evidence="1">
    <location>
        <begin position="1"/>
        <end position="21"/>
    </location>
</feature>
<dbReference type="EMBL" id="CAGKOT010000001">
    <property type="protein sequence ID" value="CAB5293732.1"/>
    <property type="molecule type" value="Genomic_DNA"/>
</dbReference>